<accession>A0A8J5F8I3</accession>
<feature type="compositionally biased region" description="Basic residues" evidence="1">
    <location>
        <begin position="42"/>
        <end position="58"/>
    </location>
</feature>
<dbReference type="AlphaFoldDB" id="A0A8J5F8I3"/>
<feature type="domain" description="Retrovirus-related Pol polyprotein from transposon TNT 1-94-like beta-barrel" evidence="2">
    <location>
        <begin position="110"/>
        <end position="182"/>
    </location>
</feature>
<proteinExistence type="predicted"/>
<evidence type="ECO:0000313" key="4">
    <source>
        <dbReference type="Proteomes" id="UP000734854"/>
    </source>
</evidence>
<gene>
    <name evidence="3" type="ORF">ZIOFF_058217</name>
</gene>
<dbReference type="EMBL" id="JACMSC010000016">
    <property type="protein sequence ID" value="KAG6481613.1"/>
    <property type="molecule type" value="Genomic_DNA"/>
</dbReference>
<reference evidence="3 4" key="1">
    <citation type="submission" date="2020-08" db="EMBL/GenBank/DDBJ databases">
        <title>Plant Genome Project.</title>
        <authorList>
            <person name="Zhang R.-G."/>
        </authorList>
    </citation>
    <scope>NUCLEOTIDE SEQUENCE [LARGE SCALE GENOMIC DNA]</scope>
    <source>
        <tissue evidence="3">Rhizome</tissue>
    </source>
</reference>
<protein>
    <recommendedName>
        <fullName evidence="2">Retrovirus-related Pol polyprotein from transposon TNT 1-94-like beta-barrel domain-containing protein</fullName>
    </recommendedName>
</protein>
<evidence type="ECO:0000313" key="3">
    <source>
        <dbReference type="EMBL" id="KAG6481613.1"/>
    </source>
</evidence>
<feature type="compositionally biased region" description="Polar residues" evidence="1">
    <location>
        <begin position="1"/>
        <end position="13"/>
    </location>
</feature>
<feature type="region of interest" description="Disordered" evidence="1">
    <location>
        <begin position="1"/>
        <end position="69"/>
    </location>
</feature>
<feature type="compositionally biased region" description="Basic and acidic residues" evidence="1">
    <location>
        <begin position="17"/>
        <end position="34"/>
    </location>
</feature>
<comment type="caution">
    <text evidence="3">The sequence shown here is derived from an EMBL/GenBank/DDBJ whole genome shotgun (WGS) entry which is preliminary data.</text>
</comment>
<sequence length="208" mass="23510">MLEPQSMTGSSLAAKTDSQKKDKYGVTPIKDNKVHHWCNYGKKPRHTKKTSWKLHGKPPSRELENRRGQHKSQAHLIEQSHIESNLILGRFNSAEIEKLRGLLDSLDKLFDSGVTDHMTPNSQIFHTYNLSPSNRQIIVVNGSLAIVAGFGNVHLTPNLILKNILRVPLSANLVFVQKLTTKLHCHVIFFPFLLCFPRSGLGKENWTC</sequence>
<evidence type="ECO:0000259" key="2">
    <source>
        <dbReference type="Pfam" id="PF22936"/>
    </source>
</evidence>
<dbReference type="Proteomes" id="UP000734854">
    <property type="component" value="Unassembled WGS sequence"/>
</dbReference>
<name>A0A8J5F8I3_ZINOF</name>
<evidence type="ECO:0000256" key="1">
    <source>
        <dbReference type="SAM" id="MobiDB-lite"/>
    </source>
</evidence>
<dbReference type="Pfam" id="PF22936">
    <property type="entry name" value="Pol_BBD"/>
    <property type="match status" value="1"/>
</dbReference>
<organism evidence="3 4">
    <name type="scientific">Zingiber officinale</name>
    <name type="common">Ginger</name>
    <name type="synonym">Amomum zingiber</name>
    <dbReference type="NCBI Taxonomy" id="94328"/>
    <lineage>
        <taxon>Eukaryota</taxon>
        <taxon>Viridiplantae</taxon>
        <taxon>Streptophyta</taxon>
        <taxon>Embryophyta</taxon>
        <taxon>Tracheophyta</taxon>
        <taxon>Spermatophyta</taxon>
        <taxon>Magnoliopsida</taxon>
        <taxon>Liliopsida</taxon>
        <taxon>Zingiberales</taxon>
        <taxon>Zingiberaceae</taxon>
        <taxon>Zingiber</taxon>
    </lineage>
</organism>
<dbReference type="InterPro" id="IPR054722">
    <property type="entry name" value="PolX-like_BBD"/>
</dbReference>
<keyword evidence="4" id="KW-1185">Reference proteome</keyword>